<dbReference type="Gene3D" id="2.60.40.1180">
    <property type="entry name" value="Golgi alpha-mannosidase II"/>
    <property type="match status" value="1"/>
</dbReference>
<evidence type="ECO:0000259" key="8">
    <source>
        <dbReference type="Pfam" id="PF01120"/>
    </source>
</evidence>
<reference evidence="9 10" key="1">
    <citation type="submission" date="2017-01" db="EMBL/GenBank/DDBJ databases">
        <title>Complete Genome Sequence of Dolosigranulum pigrum isolated from a Patient with interstitial lung disease.</title>
        <authorList>
            <person name="Mukhopadhyay R."/>
            <person name="Joaquin J."/>
            <person name="Hogue R."/>
            <person name="Fitzgerald S."/>
            <person name="Jospin G."/>
            <person name="Eisen J.A."/>
            <person name="Chaturvedi V."/>
        </authorList>
    </citation>
    <scope>NUCLEOTIDE SEQUENCE [LARGE SCALE GENOMIC DNA]</scope>
    <source>
        <strain evidence="9 10">15S00348</strain>
    </source>
</reference>
<evidence type="ECO:0000313" key="9">
    <source>
        <dbReference type="EMBL" id="OOL81462.1"/>
    </source>
</evidence>
<proteinExistence type="inferred from homology"/>
<keyword evidence="4" id="KW-0732">Signal</keyword>
<comment type="similarity">
    <text evidence="2">Belongs to the glycosyl hydrolase 29 family.</text>
</comment>
<comment type="function">
    <text evidence="1">Alpha-L-fucosidase is responsible for hydrolyzing the alpha-1,6-linked fucose joined to the reducing-end N-acetylglucosamine of the carbohydrate moieties of glycoproteins.</text>
</comment>
<dbReference type="Gene3D" id="3.20.20.80">
    <property type="entry name" value="Glycosidases"/>
    <property type="match status" value="1"/>
</dbReference>
<dbReference type="Pfam" id="PF01120">
    <property type="entry name" value="Alpha_L_fucos"/>
    <property type="match status" value="1"/>
</dbReference>
<evidence type="ECO:0000256" key="6">
    <source>
        <dbReference type="ARBA" id="ARBA00023295"/>
    </source>
</evidence>
<dbReference type="GO" id="GO:0016139">
    <property type="term" value="P:glycoside catabolic process"/>
    <property type="evidence" value="ECO:0007669"/>
    <property type="project" value="TreeGrafter"/>
</dbReference>
<dbReference type="GO" id="GO:0004560">
    <property type="term" value="F:alpha-L-fucosidase activity"/>
    <property type="evidence" value="ECO:0007669"/>
    <property type="project" value="InterPro"/>
</dbReference>
<dbReference type="PIRSF" id="PIRSF001092">
    <property type="entry name" value="Alpha-L-fucosidase"/>
    <property type="match status" value="1"/>
</dbReference>
<protein>
    <recommendedName>
        <fullName evidence="3">alpha-L-fucosidase</fullName>
        <ecNumber evidence="3">3.2.1.51</ecNumber>
    </recommendedName>
</protein>
<evidence type="ECO:0000256" key="2">
    <source>
        <dbReference type="ARBA" id="ARBA00007951"/>
    </source>
</evidence>
<evidence type="ECO:0000256" key="4">
    <source>
        <dbReference type="ARBA" id="ARBA00022729"/>
    </source>
</evidence>
<dbReference type="InterPro" id="IPR000933">
    <property type="entry name" value="Glyco_hydro_29"/>
</dbReference>
<dbReference type="PANTHER" id="PTHR10030">
    <property type="entry name" value="ALPHA-L-FUCOSIDASE"/>
    <property type="match status" value="1"/>
</dbReference>
<dbReference type="Proteomes" id="UP000190409">
    <property type="component" value="Unassembled WGS sequence"/>
</dbReference>
<dbReference type="GO" id="GO:0006004">
    <property type="term" value="P:fucose metabolic process"/>
    <property type="evidence" value="ECO:0007669"/>
    <property type="project" value="InterPro"/>
</dbReference>
<sequence length="439" mass="50992">MIKSLNSIIKRTEWFRHDRFGMFIHWGVYSIPGKGEWIRSHQEISVEDYQEYVDTFNPTKYDPKQWAKMAKEAGMKYVVMTAKHHDGYCLFDSKYTDYKSTNSPIGKDLVKEFVEAVRAEGLQVGLYFSLIDWHHDDYPKYGDMIHPMRNNEAYKDESIDFDNYLSDMHGQIEELLTQYGSLDILWFDYSYDDMTGEKWQATKIMEMVRKYQPQAITDNRLETSGSGQGSIVTDSITDYSGDFVSPEQLVPHEGIRNHAGEFVPWELCVTMNNNWAYNPTDYLYKSPKTLIRKLVECVSKNGNMLLNVGPDALGVINDESQYILREFGQWMEDHKESIYGCGYADIPKPEWGYYTRNDHIIYAHVFEDPIGPLALTGIDKDQVESVRWLHDDSEVKISNSWTTESYQDVLFVQFGEVPHFTYPLPNKIDSVLKITLKGS</sequence>
<dbReference type="EMBL" id="MUYF01000003">
    <property type="protein sequence ID" value="OOL81462.1"/>
    <property type="molecule type" value="Genomic_DNA"/>
</dbReference>
<dbReference type="SUPFAM" id="SSF51445">
    <property type="entry name" value="(Trans)glycosidases"/>
    <property type="match status" value="1"/>
</dbReference>
<evidence type="ECO:0000313" key="10">
    <source>
        <dbReference type="Proteomes" id="UP000190409"/>
    </source>
</evidence>
<keyword evidence="5" id="KW-0378">Hydrolase</keyword>
<evidence type="ECO:0000256" key="1">
    <source>
        <dbReference type="ARBA" id="ARBA00004071"/>
    </source>
</evidence>
<dbReference type="InterPro" id="IPR016286">
    <property type="entry name" value="FUC_metazoa-typ"/>
</dbReference>
<dbReference type="AlphaFoldDB" id="A0A1S8KP48"/>
<feature type="domain" description="Glycoside hydrolase family 29 N-terminal" evidence="8">
    <location>
        <begin position="9"/>
        <end position="335"/>
    </location>
</feature>
<accession>A0A1S8KP48</accession>
<dbReference type="InterPro" id="IPR017853">
    <property type="entry name" value="GH"/>
</dbReference>
<feature type="site" description="May be important for catalysis" evidence="7">
    <location>
        <position position="268"/>
    </location>
</feature>
<evidence type="ECO:0000256" key="3">
    <source>
        <dbReference type="ARBA" id="ARBA00012662"/>
    </source>
</evidence>
<dbReference type="InterPro" id="IPR013780">
    <property type="entry name" value="Glyco_hydro_b"/>
</dbReference>
<evidence type="ECO:0000256" key="7">
    <source>
        <dbReference type="PIRSR" id="PIRSR001092-1"/>
    </source>
</evidence>
<dbReference type="RefSeq" id="WP_077862907.1">
    <property type="nucleotide sequence ID" value="NZ_CP040413.1"/>
</dbReference>
<dbReference type="InterPro" id="IPR057739">
    <property type="entry name" value="Glyco_hydro_29_N"/>
</dbReference>
<name>A0A1S8KP48_9LACT</name>
<gene>
    <name evidence="9" type="ORF">BWX42_06770</name>
</gene>
<dbReference type="EC" id="3.2.1.51" evidence="3"/>
<keyword evidence="6" id="KW-0326">Glycosidase</keyword>
<evidence type="ECO:0000256" key="5">
    <source>
        <dbReference type="ARBA" id="ARBA00022801"/>
    </source>
</evidence>
<dbReference type="SMART" id="SM00812">
    <property type="entry name" value="Alpha_L_fucos"/>
    <property type="match status" value="1"/>
</dbReference>
<dbReference type="GO" id="GO:0005764">
    <property type="term" value="C:lysosome"/>
    <property type="evidence" value="ECO:0007669"/>
    <property type="project" value="TreeGrafter"/>
</dbReference>
<dbReference type="PANTHER" id="PTHR10030:SF37">
    <property type="entry name" value="ALPHA-L-FUCOSIDASE-RELATED"/>
    <property type="match status" value="1"/>
</dbReference>
<organism evidence="9 10">
    <name type="scientific">Dolosigranulum pigrum</name>
    <dbReference type="NCBI Taxonomy" id="29394"/>
    <lineage>
        <taxon>Bacteria</taxon>
        <taxon>Bacillati</taxon>
        <taxon>Bacillota</taxon>
        <taxon>Bacilli</taxon>
        <taxon>Lactobacillales</taxon>
        <taxon>Carnobacteriaceae</taxon>
        <taxon>Dolosigranulum</taxon>
    </lineage>
</organism>
<comment type="caution">
    <text evidence="9">The sequence shown here is derived from an EMBL/GenBank/DDBJ whole genome shotgun (WGS) entry which is preliminary data.</text>
</comment>